<gene>
    <name evidence="1" type="ORF">TRAVEDRAFT_40757</name>
</gene>
<name>R7SAD1_TRAVS</name>
<sequence length="232" mass="26506">MPGILFVYSEPGPAVSENEYNDWYDNEHVPLRIPIPGFESWSRWVAADGERPTYGALYDLSSTSIISDPPYANLATTRSEREKALIPRLALLDRRTYALREPPVYPSSYGAAYDPLKPGPYPSVVELEVKPGAEDDFNKWYDEEHIPMLAKVPGWVRSRRFELEFAGATGSEAKEGRPPKHLSIHEWETPAAFDTVEVKAATSTPWRQKLRETAIVEARRRVLKFVRSWERE</sequence>
<dbReference type="OrthoDB" id="2851338at2759"/>
<organism evidence="1 2">
    <name type="scientific">Trametes versicolor (strain FP-101664)</name>
    <name type="common">White-rot fungus</name>
    <name type="synonym">Coriolus versicolor</name>
    <dbReference type="NCBI Taxonomy" id="717944"/>
    <lineage>
        <taxon>Eukaryota</taxon>
        <taxon>Fungi</taxon>
        <taxon>Dikarya</taxon>
        <taxon>Basidiomycota</taxon>
        <taxon>Agaricomycotina</taxon>
        <taxon>Agaricomycetes</taxon>
        <taxon>Polyporales</taxon>
        <taxon>Polyporaceae</taxon>
        <taxon>Trametes</taxon>
    </lineage>
</organism>
<evidence type="ECO:0008006" key="3">
    <source>
        <dbReference type="Google" id="ProtNLM"/>
    </source>
</evidence>
<dbReference type="EMBL" id="JH711797">
    <property type="protein sequence ID" value="EIW51924.1"/>
    <property type="molecule type" value="Genomic_DNA"/>
</dbReference>
<evidence type="ECO:0000313" key="2">
    <source>
        <dbReference type="Proteomes" id="UP000054317"/>
    </source>
</evidence>
<protein>
    <recommendedName>
        <fullName evidence="3">EthD domain-containing protein</fullName>
    </recommendedName>
</protein>
<dbReference type="Gene3D" id="3.30.70.100">
    <property type="match status" value="1"/>
</dbReference>
<dbReference type="InterPro" id="IPR011008">
    <property type="entry name" value="Dimeric_a/b-barrel"/>
</dbReference>
<evidence type="ECO:0000313" key="1">
    <source>
        <dbReference type="EMBL" id="EIW51924.1"/>
    </source>
</evidence>
<dbReference type="Proteomes" id="UP000054317">
    <property type="component" value="Unassembled WGS sequence"/>
</dbReference>
<accession>R7SAD1</accession>
<dbReference type="OMA" id="PPYANLA"/>
<keyword evidence="2" id="KW-1185">Reference proteome</keyword>
<dbReference type="KEGG" id="tvs:TRAVEDRAFT_40757"/>
<dbReference type="AlphaFoldDB" id="R7SAD1"/>
<dbReference type="RefSeq" id="XP_008045023.1">
    <property type="nucleotide sequence ID" value="XM_008046832.1"/>
</dbReference>
<proteinExistence type="predicted"/>
<dbReference type="SUPFAM" id="SSF54909">
    <property type="entry name" value="Dimeric alpha+beta barrel"/>
    <property type="match status" value="2"/>
</dbReference>
<reference evidence="2" key="1">
    <citation type="journal article" date="2012" name="Science">
        <title>The Paleozoic origin of enzymatic lignin decomposition reconstructed from 31 fungal genomes.</title>
        <authorList>
            <person name="Floudas D."/>
            <person name="Binder M."/>
            <person name="Riley R."/>
            <person name="Barry K."/>
            <person name="Blanchette R.A."/>
            <person name="Henrissat B."/>
            <person name="Martinez A.T."/>
            <person name="Otillar R."/>
            <person name="Spatafora J.W."/>
            <person name="Yadav J.S."/>
            <person name="Aerts A."/>
            <person name="Benoit I."/>
            <person name="Boyd A."/>
            <person name="Carlson A."/>
            <person name="Copeland A."/>
            <person name="Coutinho P.M."/>
            <person name="de Vries R.P."/>
            <person name="Ferreira P."/>
            <person name="Findley K."/>
            <person name="Foster B."/>
            <person name="Gaskell J."/>
            <person name="Glotzer D."/>
            <person name="Gorecki P."/>
            <person name="Heitman J."/>
            <person name="Hesse C."/>
            <person name="Hori C."/>
            <person name="Igarashi K."/>
            <person name="Jurgens J.A."/>
            <person name="Kallen N."/>
            <person name="Kersten P."/>
            <person name="Kohler A."/>
            <person name="Kuees U."/>
            <person name="Kumar T.K.A."/>
            <person name="Kuo A."/>
            <person name="LaButti K."/>
            <person name="Larrondo L.F."/>
            <person name="Lindquist E."/>
            <person name="Ling A."/>
            <person name="Lombard V."/>
            <person name="Lucas S."/>
            <person name="Lundell T."/>
            <person name="Martin R."/>
            <person name="McLaughlin D.J."/>
            <person name="Morgenstern I."/>
            <person name="Morin E."/>
            <person name="Murat C."/>
            <person name="Nagy L.G."/>
            <person name="Nolan M."/>
            <person name="Ohm R.A."/>
            <person name="Patyshakuliyeva A."/>
            <person name="Rokas A."/>
            <person name="Ruiz-Duenas F.J."/>
            <person name="Sabat G."/>
            <person name="Salamov A."/>
            <person name="Samejima M."/>
            <person name="Schmutz J."/>
            <person name="Slot J.C."/>
            <person name="St John F."/>
            <person name="Stenlid J."/>
            <person name="Sun H."/>
            <person name="Sun S."/>
            <person name="Syed K."/>
            <person name="Tsang A."/>
            <person name="Wiebenga A."/>
            <person name="Young D."/>
            <person name="Pisabarro A."/>
            <person name="Eastwood D.C."/>
            <person name="Martin F."/>
            <person name="Cullen D."/>
            <person name="Grigoriev I.V."/>
            <person name="Hibbett D.S."/>
        </authorList>
    </citation>
    <scope>NUCLEOTIDE SEQUENCE [LARGE SCALE GENOMIC DNA]</scope>
    <source>
        <strain evidence="2">FP-101664</strain>
    </source>
</reference>
<dbReference type="GeneID" id="19414329"/>